<keyword evidence="2 5" id="KW-0690">Ribosome biogenesis</keyword>
<evidence type="ECO:0000313" key="10">
    <source>
        <dbReference type="Proteomes" id="UP001235303"/>
    </source>
</evidence>
<keyword evidence="10" id="KW-1185">Reference proteome</keyword>
<dbReference type="InterPro" id="IPR011961">
    <property type="entry name" value="RimM"/>
</dbReference>
<dbReference type="PANTHER" id="PTHR33692">
    <property type="entry name" value="RIBOSOME MATURATION FACTOR RIMM"/>
    <property type="match status" value="1"/>
</dbReference>
<feature type="region of interest" description="Disordered" evidence="6">
    <location>
        <begin position="142"/>
        <end position="175"/>
    </location>
</feature>
<evidence type="ECO:0000256" key="1">
    <source>
        <dbReference type="ARBA" id="ARBA00022490"/>
    </source>
</evidence>
<evidence type="ECO:0000256" key="4">
    <source>
        <dbReference type="ARBA" id="ARBA00023186"/>
    </source>
</evidence>
<evidence type="ECO:0000256" key="2">
    <source>
        <dbReference type="ARBA" id="ARBA00022517"/>
    </source>
</evidence>
<accession>A0ABT7APR5</accession>
<dbReference type="RefSeq" id="WP_283752652.1">
    <property type="nucleotide sequence ID" value="NZ_JAQOSP010000038.1"/>
</dbReference>
<evidence type="ECO:0000259" key="7">
    <source>
        <dbReference type="Pfam" id="PF01782"/>
    </source>
</evidence>
<sequence>MNQNEWIEIGHIVAAQGLDGEVRVYPDSDFPERFLEPGTRWIQPLGAKAPQPIELLEGRLIPGKGLYVVTLDGIDTREQAEALQKAKLLVPVSDRPQLEDNEYHVQDLLGLEVYIQETGQNLGVVVDLITAGNDLLEVKLLSQNNEEENPEESEVSPKPTPNRKSKIKKPRRKTNRPKTILIPFVQEIVPVVDLQKGRIEITPPEGLIE</sequence>
<dbReference type="InterPro" id="IPR056792">
    <property type="entry name" value="PRC_RimM"/>
</dbReference>
<gene>
    <name evidence="5 9" type="primary">rimM</name>
    <name evidence="9" type="ORF">PMG71_05570</name>
</gene>
<dbReference type="EMBL" id="JAQOSP010000038">
    <property type="protein sequence ID" value="MDJ1168888.1"/>
    <property type="molecule type" value="Genomic_DNA"/>
</dbReference>
<dbReference type="SUPFAM" id="SSF50447">
    <property type="entry name" value="Translation proteins"/>
    <property type="match status" value="1"/>
</dbReference>
<feature type="domain" description="RimM N-terminal" evidence="7">
    <location>
        <begin position="9"/>
        <end position="93"/>
    </location>
</feature>
<dbReference type="Proteomes" id="UP001235303">
    <property type="component" value="Unassembled WGS sequence"/>
</dbReference>
<feature type="domain" description="Ribosome maturation factor RimM PRC barrel" evidence="8">
    <location>
        <begin position="106"/>
        <end position="207"/>
    </location>
</feature>
<dbReference type="InterPro" id="IPR009000">
    <property type="entry name" value="Transl_B-barrel_sf"/>
</dbReference>
<keyword evidence="4 5" id="KW-0143">Chaperone</keyword>
<feature type="compositionally biased region" description="Basic residues" evidence="6">
    <location>
        <begin position="161"/>
        <end position="175"/>
    </location>
</feature>
<evidence type="ECO:0000256" key="6">
    <source>
        <dbReference type="SAM" id="MobiDB-lite"/>
    </source>
</evidence>
<evidence type="ECO:0000259" key="8">
    <source>
        <dbReference type="Pfam" id="PF24986"/>
    </source>
</evidence>
<evidence type="ECO:0000313" key="9">
    <source>
        <dbReference type="EMBL" id="MDJ1168888.1"/>
    </source>
</evidence>
<name>A0ABT7APR5_9CYAN</name>
<feature type="compositionally biased region" description="Acidic residues" evidence="6">
    <location>
        <begin position="145"/>
        <end position="154"/>
    </location>
</feature>
<dbReference type="HAMAP" id="MF_00014">
    <property type="entry name" value="Ribosome_mat_RimM"/>
    <property type="match status" value="1"/>
</dbReference>
<dbReference type="Gene3D" id="2.30.30.240">
    <property type="entry name" value="PRC-barrel domain"/>
    <property type="match status" value="1"/>
</dbReference>
<keyword evidence="3 5" id="KW-0698">rRNA processing</keyword>
<comment type="subcellular location">
    <subcellularLocation>
        <location evidence="5">Cytoplasm</location>
    </subcellularLocation>
</comment>
<comment type="similarity">
    <text evidence="5">Belongs to the RimM family.</text>
</comment>
<reference evidence="9 10" key="1">
    <citation type="submission" date="2023-01" db="EMBL/GenBank/DDBJ databases">
        <title>Novel diversity within Roseofilum (Cyanobacteria; Desertifilaceae) from marine benthic mats with descriptions of four novel species.</title>
        <authorList>
            <person name="Wang Y."/>
            <person name="Berthold D.E."/>
            <person name="Hu J."/>
            <person name="Lefler F.W."/>
            <person name="Laughinghouse H.D. IV."/>
        </authorList>
    </citation>
    <scope>NUCLEOTIDE SEQUENCE [LARGE SCALE GENOMIC DNA]</scope>
    <source>
        <strain evidence="9 10">BLCC-M154</strain>
    </source>
</reference>
<comment type="domain">
    <text evidence="5">The PRC barrel domain binds ribosomal protein uS19.</text>
</comment>
<evidence type="ECO:0000256" key="5">
    <source>
        <dbReference type="HAMAP-Rule" id="MF_00014"/>
    </source>
</evidence>
<comment type="subunit">
    <text evidence="5">Binds ribosomal protein uS19.</text>
</comment>
<dbReference type="PANTHER" id="PTHR33692:SF1">
    <property type="entry name" value="RIBOSOME MATURATION FACTOR RIMM"/>
    <property type="match status" value="1"/>
</dbReference>
<dbReference type="InterPro" id="IPR002676">
    <property type="entry name" value="RimM_N"/>
</dbReference>
<dbReference type="Pfam" id="PF01782">
    <property type="entry name" value="RimM"/>
    <property type="match status" value="1"/>
</dbReference>
<keyword evidence="1 5" id="KW-0963">Cytoplasm</keyword>
<comment type="caution">
    <text evidence="9">The sequence shown here is derived from an EMBL/GenBank/DDBJ whole genome shotgun (WGS) entry which is preliminary data.</text>
</comment>
<proteinExistence type="inferred from homology"/>
<dbReference type="NCBIfam" id="TIGR02273">
    <property type="entry name" value="16S_RimM"/>
    <property type="match status" value="1"/>
</dbReference>
<evidence type="ECO:0000256" key="3">
    <source>
        <dbReference type="ARBA" id="ARBA00022552"/>
    </source>
</evidence>
<protein>
    <recommendedName>
        <fullName evidence="5">Ribosome maturation factor RimM</fullName>
    </recommendedName>
</protein>
<dbReference type="Gene3D" id="2.40.30.60">
    <property type="entry name" value="RimM"/>
    <property type="match status" value="1"/>
</dbReference>
<dbReference type="Pfam" id="PF24986">
    <property type="entry name" value="PRC_RimM"/>
    <property type="match status" value="1"/>
</dbReference>
<comment type="function">
    <text evidence="5">An accessory protein needed during the final step in the assembly of 30S ribosomal subunit, possibly for assembly of the head region. Essential for efficient processing of 16S rRNA. May be needed both before and after RbfA during the maturation of 16S rRNA. It has affinity for free ribosomal 30S subunits but not for 70S ribosomes.</text>
</comment>
<organism evidence="9 10">
    <name type="scientific">Roseofilum acuticapitatum BLCC-M154</name>
    <dbReference type="NCBI Taxonomy" id="3022444"/>
    <lineage>
        <taxon>Bacteria</taxon>
        <taxon>Bacillati</taxon>
        <taxon>Cyanobacteriota</taxon>
        <taxon>Cyanophyceae</taxon>
        <taxon>Desertifilales</taxon>
        <taxon>Desertifilaceae</taxon>
        <taxon>Roseofilum</taxon>
        <taxon>Roseofilum acuticapitatum</taxon>
    </lineage>
</organism>
<dbReference type="InterPro" id="IPR036976">
    <property type="entry name" value="RimM_N_sf"/>
</dbReference>